<dbReference type="AlphaFoldDB" id="A0A1S1V5S3"/>
<evidence type="ECO:0000313" key="3">
    <source>
        <dbReference type="Proteomes" id="UP000180254"/>
    </source>
</evidence>
<dbReference type="STRING" id="39480.EUAN_14590"/>
<gene>
    <name evidence="2" type="ORF">EUAN_14590</name>
</gene>
<dbReference type="GO" id="GO:0046872">
    <property type="term" value="F:metal ion binding"/>
    <property type="evidence" value="ECO:0007669"/>
    <property type="project" value="InterPro"/>
</dbReference>
<dbReference type="Proteomes" id="UP000180254">
    <property type="component" value="Unassembled WGS sequence"/>
</dbReference>
<dbReference type="InterPro" id="IPR036594">
    <property type="entry name" value="Meth_synthase_dom"/>
</dbReference>
<comment type="caution">
    <text evidence="2">The sequence shown here is derived from an EMBL/GenBank/DDBJ whole genome shotgun (WGS) entry which is preliminary data.</text>
</comment>
<sequence>MSVSKIREEFQKKMLSRDKTGCAKLVLESLESGALSVVELYEGVLAPSLSSISGNNEEQKIRIWDEHMRSGTVRMAIELSYPYIVKKDTVHSGSPRAMIFCIEEEYHELGARMTTDFLTLLGFDSYFIGANTPAEEAVDAVIELKPALVCISVSNFYNLVKVQEVIDALKELVFGGKSDKLTVVVGGYAVANTEGAKEHVKPDYFANSYSDLAKIKEAIL</sequence>
<dbReference type="OrthoDB" id="5756833at2"/>
<evidence type="ECO:0000313" key="2">
    <source>
        <dbReference type="EMBL" id="OHW62011.1"/>
    </source>
</evidence>
<dbReference type="InterPro" id="IPR003759">
    <property type="entry name" value="Cbl-bd_cap"/>
</dbReference>
<proteinExistence type="predicted"/>
<dbReference type="EMBL" id="MKIE01000005">
    <property type="protein sequence ID" value="OHW62011.1"/>
    <property type="molecule type" value="Genomic_DNA"/>
</dbReference>
<dbReference type="PROSITE" id="PS51332">
    <property type="entry name" value="B12_BINDING"/>
    <property type="match status" value="1"/>
</dbReference>
<dbReference type="InterPro" id="IPR036724">
    <property type="entry name" value="Cobalamin-bd_sf"/>
</dbReference>
<reference evidence="2 3" key="1">
    <citation type="submission" date="2016-09" db="EMBL/GenBank/DDBJ databases">
        <title>Genome sequence of Eubacterium angustum.</title>
        <authorList>
            <person name="Poehlein A."/>
            <person name="Daniel R."/>
        </authorList>
    </citation>
    <scope>NUCLEOTIDE SEQUENCE [LARGE SCALE GENOMIC DNA]</scope>
    <source>
        <strain evidence="2 3">DSM 1989</strain>
    </source>
</reference>
<dbReference type="SUPFAM" id="SSF52242">
    <property type="entry name" value="Cobalamin (vitamin B12)-binding domain"/>
    <property type="match status" value="1"/>
</dbReference>
<dbReference type="InterPro" id="IPR006158">
    <property type="entry name" value="Cobalamin-bd"/>
</dbReference>
<accession>A0A1S1V5S3</accession>
<keyword evidence="3" id="KW-1185">Reference proteome</keyword>
<feature type="domain" description="B12-binding" evidence="1">
    <location>
        <begin position="94"/>
        <end position="220"/>
    </location>
</feature>
<dbReference type="Gene3D" id="3.40.50.280">
    <property type="entry name" value="Cobalamin-binding domain"/>
    <property type="match status" value="1"/>
</dbReference>
<evidence type="ECO:0000259" key="1">
    <source>
        <dbReference type="PROSITE" id="PS51332"/>
    </source>
</evidence>
<dbReference type="RefSeq" id="WP_071063182.1">
    <property type="nucleotide sequence ID" value="NZ_MKIE01000005.1"/>
</dbReference>
<name>A0A1S1V5S3_9FIRM</name>
<dbReference type="Pfam" id="PF02607">
    <property type="entry name" value="B12-binding_2"/>
    <property type="match status" value="1"/>
</dbReference>
<protein>
    <submittedName>
        <fullName evidence="2">B12 binding domain protein</fullName>
    </submittedName>
</protein>
<dbReference type="Pfam" id="PF02310">
    <property type="entry name" value="B12-binding"/>
    <property type="match status" value="1"/>
</dbReference>
<dbReference type="GO" id="GO:0031419">
    <property type="term" value="F:cobalamin binding"/>
    <property type="evidence" value="ECO:0007669"/>
    <property type="project" value="InterPro"/>
</dbReference>
<organism evidence="2 3">
    <name type="scientific">Andreesenia angusta</name>
    <dbReference type="NCBI Taxonomy" id="39480"/>
    <lineage>
        <taxon>Bacteria</taxon>
        <taxon>Bacillati</taxon>
        <taxon>Bacillota</taxon>
        <taxon>Tissierellia</taxon>
        <taxon>Tissierellales</taxon>
        <taxon>Gottschalkiaceae</taxon>
        <taxon>Andreesenia</taxon>
    </lineage>
</organism>
<dbReference type="Gene3D" id="1.10.1240.10">
    <property type="entry name" value="Methionine synthase domain"/>
    <property type="match status" value="1"/>
</dbReference>